<gene>
    <name evidence="3" type="ORF">BT62DRAFT_938695</name>
</gene>
<organism evidence="3 4">
    <name type="scientific">Guyanagaster necrorhizus</name>
    <dbReference type="NCBI Taxonomy" id="856835"/>
    <lineage>
        <taxon>Eukaryota</taxon>
        <taxon>Fungi</taxon>
        <taxon>Dikarya</taxon>
        <taxon>Basidiomycota</taxon>
        <taxon>Agaricomycotina</taxon>
        <taxon>Agaricomycetes</taxon>
        <taxon>Agaricomycetidae</taxon>
        <taxon>Agaricales</taxon>
        <taxon>Marasmiineae</taxon>
        <taxon>Physalacriaceae</taxon>
        <taxon>Guyanagaster</taxon>
    </lineage>
</organism>
<dbReference type="Proteomes" id="UP000812287">
    <property type="component" value="Unassembled WGS sequence"/>
</dbReference>
<dbReference type="AlphaFoldDB" id="A0A9P7VG05"/>
<keyword evidence="4" id="KW-1185">Reference proteome</keyword>
<dbReference type="GeneID" id="66109887"/>
<dbReference type="Gene3D" id="1.20.910.10">
    <property type="entry name" value="Heme oxygenase-like"/>
    <property type="match status" value="1"/>
</dbReference>
<dbReference type="CDD" id="cd19359">
    <property type="entry name" value="TenA_C_Bt3146-like"/>
    <property type="match status" value="1"/>
</dbReference>
<evidence type="ECO:0000256" key="1">
    <source>
        <dbReference type="SAM" id="SignalP"/>
    </source>
</evidence>
<feature type="domain" description="Thiaminase-2/PQQC" evidence="2">
    <location>
        <begin position="75"/>
        <end position="258"/>
    </location>
</feature>
<dbReference type="SUPFAM" id="SSF48613">
    <property type="entry name" value="Heme oxygenase-like"/>
    <property type="match status" value="1"/>
</dbReference>
<dbReference type="Pfam" id="PF03070">
    <property type="entry name" value="TENA_THI-4"/>
    <property type="match status" value="1"/>
</dbReference>
<evidence type="ECO:0000313" key="4">
    <source>
        <dbReference type="Proteomes" id="UP000812287"/>
    </source>
</evidence>
<dbReference type="InterPro" id="IPR004305">
    <property type="entry name" value="Thiaminase-2/PQQC"/>
</dbReference>
<protein>
    <submittedName>
        <fullName evidence="3">Heme oxygenase-like protein</fullName>
    </submittedName>
</protein>
<dbReference type="EMBL" id="MU250586">
    <property type="protein sequence ID" value="KAG7439710.1"/>
    <property type="molecule type" value="Genomic_DNA"/>
</dbReference>
<feature type="chain" id="PRO_5040128726" evidence="1">
    <location>
        <begin position="19"/>
        <end position="264"/>
    </location>
</feature>
<reference evidence="3" key="1">
    <citation type="submission" date="2020-11" db="EMBL/GenBank/DDBJ databases">
        <title>Adaptations for nitrogen fixation in a non-lichenized fungal sporocarp promotes dispersal by wood-feeding termites.</title>
        <authorList>
            <consortium name="DOE Joint Genome Institute"/>
            <person name="Koch R.A."/>
            <person name="Yoon G."/>
            <person name="Arayal U."/>
            <person name="Lail K."/>
            <person name="Amirebrahimi M."/>
            <person name="Labutti K."/>
            <person name="Lipzen A."/>
            <person name="Riley R."/>
            <person name="Barry K."/>
            <person name="Henrissat B."/>
            <person name="Grigoriev I.V."/>
            <person name="Herr J.R."/>
            <person name="Aime M.C."/>
        </authorList>
    </citation>
    <scope>NUCLEOTIDE SEQUENCE</scope>
    <source>
        <strain evidence="3">MCA 3950</strain>
    </source>
</reference>
<dbReference type="InterPro" id="IPR016084">
    <property type="entry name" value="Haem_Oase-like_multi-hlx"/>
</dbReference>
<dbReference type="RefSeq" id="XP_043033210.1">
    <property type="nucleotide sequence ID" value="XM_043187590.1"/>
</dbReference>
<proteinExistence type="predicted"/>
<keyword evidence="1" id="KW-0732">Signal</keyword>
<comment type="caution">
    <text evidence="3">The sequence shown here is derived from an EMBL/GenBank/DDBJ whole genome shotgun (WGS) entry which is preliminary data.</text>
</comment>
<accession>A0A9P7VG05</accession>
<dbReference type="OrthoDB" id="2851859at2759"/>
<dbReference type="GO" id="GO:0006772">
    <property type="term" value="P:thiamine metabolic process"/>
    <property type="evidence" value="ECO:0007669"/>
    <property type="project" value="UniProtKB-ARBA"/>
</dbReference>
<sequence>MTRRAAAILGALASQVVLFNVEPVTLDIDRTPVLMQEAPTIIDQLITWNQQAWDNFLNNEFCALGYNSSASDFNDKYRGYAEQDYLYLIEYVRFINYRGLQEPITHTKEGLQELVVNVTRNVGYVNDSYDDLTTGMNVTADDVASLRPAPSMWGYTSWEELSAITDDSFSNYVRAIPCIYGWYKIAEKLQNSGPGVNNTFFYNYWFQQNIGNSSAVKISEYLETLRSRYESPANWEKWNASFHQALAFESAFFQAGLREEWYQS</sequence>
<evidence type="ECO:0000259" key="2">
    <source>
        <dbReference type="Pfam" id="PF03070"/>
    </source>
</evidence>
<feature type="signal peptide" evidence="1">
    <location>
        <begin position="1"/>
        <end position="18"/>
    </location>
</feature>
<evidence type="ECO:0000313" key="3">
    <source>
        <dbReference type="EMBL" id="KAG7439710.1"/>
    </source>
</evidence>
<name>A0A9P7VG05_9AGAR</name>